<sequence>MLGGPNSPTDVENMCLPALQKGDQTTRLGGKRIYPRALDGQGTNCGLDNDAYAWQFHAAAGSHTATQSKASLRVYSAEDHGKLYEGLAGRPHLTGPPRPYDTPRRRFPGANVSQVDGLLRDDRTPLASEHPSQYGELFNGAAGVHGHWLLKPKGEDLQQSGGCGGAGPSQVDEIVLGHDIDGSTSSALKQLLNLEGAAGCKSIGVAPKLEGKRSVPGGGDSQVDELIWGTDVDGSSDPALVKAKDQLFQGAAGGKMPLTSRGRRHVQAEPSGPAPKSEGRRHHEGPADRVAVLLGVRAKGKSRKRAPLCP</sequence>
<dbReference type="AlphaFoldDB" id="A0A812YG19"/>
<feature type="non-terminal residue" evidence="2">
    <location>
        <position position="310"/>
    </location>
</feature>
<dbReference type="Proteomes" id="UP000601435">
    <property type="component" value="Unassembled WGS sequence"/>
</dbReference>
<gene>
    <name evidence="2" type="ORF">SNEC2469_LOCUS22634</name>
</gene>
<accession>A0A812YG19</accession>
<name>A0A812YG19_9DINO</name>
<keyword evidence="3" id="KW-1185">Reference proteome</keyword>
<dbReference type="OrthoDB" id="411552at2759"/>
<feature type="region of interest" description="Disordered" evidence="1">
    <location>
        <begin position="86"/>
        <end position="110"/>
    </location>
</feature>
<evidence type="ECO:0000256" key="1">
    <source>
        <dbReference type="SAM" id="MobiDB-lite"/>
    </source>
</evidence>
<organism evidence="2 3">
    <name type="scientific">Symbiodinium necroappetens</name>
    <dbReference type="NCBI Taxonomy" id="1628268"/>
    <lineage>
        <taxon>Eukaryota</taxon>
        <taxon>Sar</taxon>
        <taxon>Alveolata</taxon>
        <taxon>Dinophyceae</taxon>
        <taxon>Suessiales</taxon>
        <taxon>Symbiodiniaceae</taxon>
        <taxon>Symbiodinium</taxon>
    </lineage>
</organism>
<feature type="region of interest" description="Disordered" evidence="1">
    <location>
        <begin position="252"/>
        <end position="288"/>
    </location>
</feature>
<proteinExistence type="predicted"/>
<reference evidence="2" key="1">
    <citation type="submission" date="2021-02" db="EMBL/GenBank/DDBJ databases">
        <authorList>
            <person name="Dougan E. K."/>
            <person name="Rhodes N."/>
            <person name="Thang M."/>
            <person name="Chan C."/>
        </authorList>
    </citation>
    <scope>NUCLEOTIDE SEQUENCE</scope>
</reference>
<evidence type="ECO:0000313" key="2">
    <source>
        <dbReference type="EMBL" id="CAE7773993.1"/>
    </source>
</evidence>
<comment type="caution">
    <text evidence="2">The sequence shown here is derived from an EMBL/GenBank/DDBJ whole genome shotgun (WGS) entry which is preliminary data.</text>
</comment>
<protein>
    <submittedName>
        <fullName evidence="2">Uncharacterized protein</fullName>
    </submittedName>
</protein>
<dbReference type="EMBL" id="CAJNJA010041325">
    <property type="protein sequence ID" value="CAE7773993.1"/>
    <property type="molecule type" value="Genomic_DNA"/>
</dbReference>
<evidence type="ECO:0000313" key="3">
    <source>
        <dbReference type="Proteomes" id="UP000601435"/>
    </source>
</evidence>